<feature type="compositionally biased region" description="Polar residues" evidence="1">
    <location>
        <begin position="546"/>
        <end position="567"/>
    </location>
</feature>
<protein>
    <submittedName>
        <fullName evidence="5">708_t:CDS:1</fullName>
    </submittedName>
</protein>
<feature type="domain" description="CSC1/OSCA1-like cytosolic" evidence="4">
    <location>
        <begin position="54"/>
        <end position="221"/>
    </location>
</feature>
<evidence type="ECO:0000256" key="1">
    <source>
        <dbReference type="SAM" id="MobiDB-lite"/>
    </source>
</evidence>
<keyword evidence="2" id="KW-1133">Transmembrane helix</keyword>
<dbReference type="AlphaFoldDB" id="A0A9N9GR18"/>
<keyword evidence="2" id="KW-0472">Membrane</keyword>
<keyword evidence="6" id="KW-1185">Reference proteome</keyword>
<evidence type="ECO:0000313" key="6">
    <source>
        <dbReference type="Proteomes" id="UP000789396"/>
    </source>
</evidence>
<dbReference type="InterPro" id="IPR027815">
    <property type="entry name" value="CSC1/OSCA1-like_cyt"/>
</dbReference>
<sequence>MGTFVLVPLNIYGTYRDSDNKFPDSDNPLQFLSVSYLSNMNYFESDEYQTSLHARTLLVTNVPHSMQSDQGLLKLMDSFNVNCPISQAHIARKVGKLPELLKKHEDAVRKLESVLVNYLNPDNIPEERPRHRIEGRCGPSIDSIEYYTQEIQSLESQILECRNAISDKKPLNYGFVSFNNIPDAHKVAKELRERSIIQRTQQVVTPKVVLAPLPKDIIWGNLSMSDAIRGPKTLIGHALFIALCFFWLVPITFITTFAQVKNIEYLLPFTKGLSKNKFISGILEALMSPLIMAIFFLILPSILRQLAKQQGKISKSSLDRSTLGKLIKIDEGDAHLRDIYNVIKKSNLLDEIADSMIKVSTFWINYISLRGVGAVFDLAQVASLMIKFIKRRFVKPTPRNLKEFSRPPDFDYPVICHRKFDQKIHYYTPREAYLESCKTNENKDLDHLSEKVSTRFGHPSLTAEIITPMVHSNAKDALSKVYSGRVNETKVNRRGTIKSMSMFINGNNALKIQTVEESELEVDEDAYLDEQNPGYYVNYDEPQFDSLPQNQQPSTSTGYDAYHSSST</sequence>
<accession>A0A9N9GR18</accession>
<evidence type="ECO:0000256" key="2">
    <source>
        <dbReference type="SAM" id="Phobius"/>
    </source>
</evidence>
<dbReference type="GO" id="GO:0005886">
    <property type="term" value="C:plasma membrane"/>
    <property type="evidence" value="ECO:0007669"/>
    <property type="project" value="TreeGrafter"/>
</dbReference>
<feature type="domain" description="CSC1/OSCA1-like 7TM region" evidence="3">
    <location>
        <begin position="345"/>
        <end position="413"/>
    </location>
</feature>
<dbReference type="PANTHER" id="PTHR13018">
    <property type="entry name" value="PROBABLE MEMBRANE PROTEIN DUF221-RELATED"/>
    <property type="match status" value="1"/>
</dbReference>
<proteinExistence type="predicted"/>
<name>A0A9N9GR18_9GLOM</name>
<feature type="transmembrane region" description="Helical" evidence="2">
    <location>
        <begin position="278"/>
        <end position="303"/>
    </location>
</feature>
<dbReference type="OrthoDB" id="2150324at2759"/>
<dbReference type="PANTHER" id="PTHR13018:SF149">
    <property type="entry name" value="DOMAIN PROTEIN, PUTATIVE (AFU_ORTHOLOGUE AFUA_3G11660)-RELATED"/>
    <property type="match status" value="1"/>
</dbReference>
<evidence type="ECO:0000259" key="4">
    <source>
        <dbReference type="Pfam" id="PF14703"/>
    </source>
</evidence>
<dbReference type="Pfam" id="PF14703">
    <property type="entry name" value="PHM7_cyt"/>
    <property type="match status" value="1"/>
</dbReference>
<organism evidence="5 6">
    <name type="scientific">Racocetra fulgida</name>
    <dbReference type="NCBI Taxonomy" id="60492"/>
    <lineage>
        <taxon>Eukaryota</taxon>
        <taxon>Fungi</taxon>
        <taxon>Fungi incertae sedis</taxon>
        <taxon>Mucoromycota</taxon>
        <taxon>Glomeromycotina</taxon>
        <taxon>Glomeromycetes</taxon>
        <taxon>Diversisporales</taxon>
        <taxon>Gigasporaceae</taxon>
        <taxon>Racocetra</taxon>
    </lineage>
</organism>
<dbReference type="EMBL" id="CAJVPZ010010819">
    <property type="protein sequence ID" value="CAG8623690.1"/>
    <property type="molecule type" value="Genomic_DNA"/>
</dbReference>
<feature type="transmembrane region" description="Helical" evidence="2">
    <location>
        <begin position="234"/>
        <end position="258"/>
    </location>
</feature>
<keyword evidence="2" id="KW-0812">Transmembrane</keyword>
<comment type="caution">
    <text evidence="5">The sequence shown here is derived from an EMBL/GenBank/DDBJ whole genome shotgun (WGS) entry which is preliminary data.</text>
</comment>
<dbReference type="Pfam" id="PF02714">
    <property type="entry name" value="RSN1_7TM"/>
    <property type="match status" value="2"/>
</dbReference>
<evidence type="ECO:0000313" key="5">
    <source>
        <dbReference type="EMBL" id="CAG8623690.1"/>
    </source>
</evidence>
<dbReference type="InterPro" id="IPR045122">
    <property type="entry name" value="Csc1-like"/>
</dbReference>
<evidence type="ECO:0000259" key="3">
    <source>
        <dbReference type="Pfam" id="PF02714"/>
    </source>
</evidence>
<reference evidence="5" key="1">
    <citation type="submission" date="2021-06" db="EMBL/GenBank/DDBJ databases">
        <authorList>
            <person name="Kallberg Y."/>
            <person name="Tangrot J."/>
            <person name="Rosling A."/>
        </authorList>
    </citation>
    <scope>NUCLEOTIDE SEQUENCE</scope>
    <source>
        <strain evidence="5">IN212</strain>
    </source>
</reference>
<dbReference type="InterPro" id="IPR003864">
    <property type="entry name" value="CSC1/OSCA1-like_7TM"/>
</dbReference>
<dbReference type="Proteomes" id="UP000789396">
    <property type="component" value="Unassembled WGS sequence"/>
</dbReference>
<feature type="non-terminal residue" evidence="5">
    <location>
        <position position="1"/>
    </location>
</feature>
<feature type="region of interest" description="Disordered" evidence="1">
    <location>
        <begin position="532"/>
        <end position="567"/>
    </location>
</feature>
<gene>
    <name evidence="5" type="ORF">RFULGI_LOCUS7451</name>
</gene>
<dbReference type="GO" id="GO:0005227">
    <property type="term" value="F:calcium-activated cation channel activity"/>
    <property type="evidence" value="ECO:0007669"/>
    <property type="project" value="InterPro"/>
</dbReference>
<feature type="domain" description="CSC1/OSCA1-like 7TM region" evidence="3">
    <location>
        <begin position="233"/>
        <end position="326"/>
    </location>
</feature>